<dbReference type="VEuPathDB" id="FungiDB:JI435_120960"/>
<accession>Q0U818</accession>
<evidence type="ECO:0000256" key="2">
    <source>
        <dbReference type="SAM" id="MobiDB-lite"/>
    </source>
</evidence>
<dbReference type="Pfam" id="PF00226">
    <property type="entry name" value="DnaJ"/>
    <property type="match status" value="1"/>
</dbReference>
<dbReference type="SUPFAM" id="SSF46565">
    <property type="entry name" value="Chaperone J-domain"/>
    <property type="match status" value="1"/>
</dbReference>
<dbReference type="KEGG" id="pno:SNOG_12096"/>
<dbReference type="InParanoid" id="Q0U818"/>
<sequence length="158" mass="18192">MDDRDYYADLGLTLYASMSQIKAAFHALAKQHHPDKSGSSDTTAFRCIREAFEKLSDVEFKMEYDRNFRGKRMHFDSNVGYGPTRTAAYEAEVASEAKSAKQSADEAYDEMVRRSPPPKPPARKFNESGRSYFFSRAYTAWAKRDTVYRQKHPTYDEA</sequence>
<dbReference type="STRING" id="321614.Q0U818"/>
<dbReference type="InterPro" id="IPR051938">
    <property type="entry name" value="Apopto_cytoskel_mod"/>
</dbReference>
<protein>
    <recommendedName>
        <fullName evidence="3">J domain-containing protein</fullName>
    </recommendedName>
</protein>
<dbReference type="InterPro" id="IPR036869">
    <property type="entry name" value="J_dom_sf"/>
</dbReference>
<dbReference type="EMBL" id="CH445345">
    <property type="protein sequence ID" value="EAT80508.2"/>
    <property type="molecule type" value="Genomic_DNA"/>
</dbReference>
<dbReference type="SMART" id="SM00271">
    <property type="entry name" value="DnaJ"/>
    <property type="match status" value="1"/>
</dbReference>
<evidence type="ECO:0000256" key="1">
    <source>
        <dbReference type="ARBA" id="ARBA00023186"/>
    </source>
</evidence>
<evidence type="ECO:0000313" key="4">
    <source>
        <dbReference type="EMBL" id="EAT80508.2"/>
    </source>
</evidence>
<keyword evidence="1" id="KW-0143">Chaperone</keyword>
<proteinExistence type="predicted"/>
<dbReference type="PROSITE" id="PS50076">
    <property type="entry name" value="DNAJ_2"/>
    <property type="match status" value="1"/>
</dbReference>
<name>Q0U818_PHANO</name>
<dbReference type="InterPro" id="IPR001623">
    <property type="entry name" value="DnaJ_domain"/>
</dbReference>
<dbReference type="AlphaFoldDB" id="Q0U818"/>
<dbReference type="PANTHER" id="PTHR44145">
    <property type="entry name" value="DNAJ HOMOLOG SUBFAMILY A MEMBER 3, MITOCHONDRIAL"/>
    <property type="match status" value="1"/>
</dbReference>
<dbReference type="PROSITE" id="PS00636">
    <property type="entry name" value="DNAJ_1"/>
    <property type="match status" value="1"/>
</dbReference>
<feature type="region of interest" description="Disordered" evidence="2">
    <location>
        <begin position="97"/>
        <end position="127"/>
    </location>
</feature>
<dbReference type="RefSeq" id="XP_001802330.1">
    <property type="nucleotide sequence ID" value="XM_001802278.1"/>
</dbReference>
<evidence type="ECO:0000259" key="3">
    <source>
        <dbReference type="PROSITE" id="PS50076"/>
    </source>
</evidence>
<feature type="domain" description="J" evidence="3">
    <location>
        <begin position="5"/>
        <end position="68"/>
    </location>
</feature>
<dbReference type="Proteomes" id="UP000001055">
    <property type="component" value="Unassembled WGS sequence"/>
</dbReference>
<organism evidence="4 5">
    <name type="scientific">Phaeosphaeria nodorum (strain SN15 / ATCC MYA-4574 / FGSC 10173)</name>
    <name type="common">Glume blotch fungus</name>
    <name type="synonym">Parastagonospora nodorum</name>
    <dbReference type="NCBI Taxonomy" id="321614"/>
    <lineage>
        <taxon>Eukaryota</taxon>
        <taxon>Fungi</taxon>
        <taxon>Dikarya</taxon>
        <taxon>Ascomycota</taxon>
        <taxon>Pezizomycotina</taxon>
        <taxon>Dothideomycetes</taxon>
        <taxon>Pleosporomycetidae</taxon>
        <taxon>Pleosporales</taxon>
        <taxon>Pleosporineae</taxon>
        <taxon>Phaeosphaeriaceae</taxon>
        <taxon>Parastagonospora</taxon>
    </lineage>
</organism>
<dbReference type="PANTHER" id="PTHR44145:SF3">
    <property type="entry name" value="DNAJ HOMOLOG SUBFAMILY A MEMBER 3, MITOCHONDRIAL"/>
    <property type="match status" value="1"/>
</dbReference>
<dbReference type="GeneID" id="5979240"/>
<evidence type="ECO:0000313" key="5">
    <source>
        <dbReference type="Proteomes" id="UP000001055"/>
    </source>
</evidence>
<dbReference type="PRINTS" id="PR00625">
    <property type="entry name" value="JDOMAIN"/>
</dbReference>
<dbReference type="CDD" id="cd06257">
    <property type="entry name" value="DnaJ"/>
    <property type="match status" value="1"/>
</dbReference>
<gene>
    <name evidence="4" type="ORF">SNOG_12096</name>
</gene>
<reference evidence="5" key="1">
    <citation type="journal article" date="2007" name="Plant Cell">
        <title>Dothideomycete-plant interactions illuminated by genome sequencing and EST analysis of the wheat pathogen Stagonospora nodorum.</title>
        <authorList>
            <person name="Hane J.K."/>
            <person name="Lowe R.G."/>
            <person name="Solomon P.S."/>
            <person name="Tan K.C."/>
            <person name="Schoch C.L."/>
            <person name="Spatafora J.W."/>
            <person name="Crous P.W."/>
            <person name="Kodira C."/>
            <person name="Birren B.W."/>
            <person name="Galagan J.E."/>
            <person name="Torriani S.F."/>
            <person name="McDonald B.A."/>
            <person name="Oliver R.P."/>
        </authorList>
    </citation>
    <scope>NUCLEOTIDE SEQUENCE [LARGE SCALE GENOMIC DNA]</scope>
    <source>
        <strain evidence="5">SN15 / ATCC MYA-4574 / FGSC 10173</strain>
    </source>
</reference>
<dbReference type="InterPro" id="IPR018253">
    <property type="entry name" value="DnaJ_domain_CS"/>
</dbReference>
<dbReference type="Gene3D" id="1.10.287.110">
    <property type="entry name" value="DnaJ domain"/>
    <property type="match status" value="1"/>
</dbReference>